<proteinExistence type="predicted"/>
<feature type="coiled-coil region" evidence="5">
    <location>
        <begin position="591"/>
        <end position="685"/>
    </location>
</feature>
<feature type="compositionally biased region" description="Acidic residues" evidence="6">
    <location>
        <begin position="317"/>
        <end position="328"/>
    </location>
</feature>
<keyword evidence="10" id="KW-1185">Reference proteome</keyword>
<reference evidence="9 10" key="1">
    <citation type="journal article" date="2024" name="Plant Biotechnol. J.">
        <title>Dendrobium thyrsiflorum genome and its molecular insights into genes involved in important horticultural traits.</title>
        <authorList>
            <person name="Chen B."/>
            <person name="Wang J.Y."/>
            <person name="Zheng P.J."/>
            <person name="Li K.L."/>
            <person name="Liang Y.M."/>
            <person name="Chen X.F."/>
            <person name="Zhang C."/>
            <person name="Zhao X."/>
            <person name="He X."/>
            <person name="Zhang G.Q."/>
            <person name="Liu Z.J."/>
            <person name="Xu Q."/>
        </authorList>
    </citation>
    <scope>NUCLEOTIDE SEQUENCE [LARGE SCALE GENOMIC DNA]</scope>
    <source>
        <strain evidence="9">GZMU011</strain>
    </source>
</reference>
<name>A0ABD0UHM9_DENTH</name>
<evidence type="ECO:0000313" key="9">
    <source>
        <dbReference type="EMBL" id="KAL0912240.1"/>
    </source>
</evidence>
<feature type="compositionally biased region" description="Basic and acidic residues" evidence="6">
    <location>
        <begin position="329"/>
        <end position="339"/>
    </location>
</feature>
<feature type="coiled-coil region" evidence="5">
    <location>
        <begin position="889"/>
        <end position="923"/>
    </location>
</feature>
<protein>
    <recommendedName>
        <fullName evidence="8">GTD-binding domain-containing protein</fullName>
    </recommendedName>
</protein>
<keyword evidence="3 7" id="KW-1133">Transmembrane helix</keyword>
<evidence type="ECO:0000256" key="7">
    <source>
        <dbReference type="SAM" id="Phobius"/>
    </source>
</evidence>
<evidence type="ECO:0000313" key="10">
    <source>
        <dbReference type="Proteomes" id="UP001552299"/>
    </source>
</evidence>
<feature type="transmembrane region" description="Helical" evidence="7">
    <location>
        <begin position="78"/>
        <end position="105"/>
    </location>
</feature>
<dbReference type="InterPro" id="IPR039306">
    <property type="entry name" value="MYOB"/>
</dbReference>
<evidence type="ECO:0000256" key="6">
    <source>
        <dbReference type="SAM" id="MobiDB-lite"/>
    </source>
</evidence>
<keyword evidence="4 7" id="KW-0472">Membrane</keyword>
<dbReference type="Pfam" id="PF04576">
    <property type="entry name" value="Zein-binding"/>
    <property type="match status" value="1"/>
</dbReference>
<dbReference type="PROSITE" id="PS51775">
    <property type="entry name" value="GTD_BINDING"/>
    <property type="match status" value="1"/>
</dbReference>
<comment type="subcellular location">
    <subcellularLocation>
        <location evidence="1">Membrane</location>
        <topology evidence="1">Single-pass membrane protein</topology>
    </subcellularLocation>
</comment>
<dbReference type="PANTHER" id="PTHR31448">
    <property type="entry name" value="MYOSIN-BINDING PROTEIN 2"/>
    <property type="match status" value="1"/>
</dbReference>
<dbReference type="GO" id="GO:0016020">
    <property type="term" value="C:membrane"/>
    <property type="evidence" value="ECO:0007669"/>
    <property type="project" value="UniProtKB-SubCell"/>
</dbReference>
<keyword evidence="5" id="KW-0175">Coiled coil</keyword>
<keyword evidence="2 7" id="KW-0812">Transmembrane</keyword>
<evidence type="ECO:0000256" key="4">
    <source>
        <dbReference type="ARBA" id="ARBA00023136"/>
    </source>
</evidence>
<accession>A0ABD0UHM9</accession>
<feature type="region of interest" description="Disordered" evidence="6">
    <location>
        <begin position="314"/>
        <end position="339"/>
    </location>
</feature>
<dbReference type="EMBL" id="JANQDX010000014">
    <property type="protein sequence ID" value="KAL0912240.1"/>
    <property type="molecule type" value="Genomic_DNA"/>
</dbReference>
<dbReference type="InterPro" id="IPR007656">
    <property type="entry name" value="GTD-bd"/>
</dbReference>
<evidence type="ECO:0000256" key="2">
    <source>
        <dbReference type="ARBA" id="ARBA00022692"/>
    </source>
</evidence>
<feature type="transmembrane region" description="Helical" evidence="7">
    <location>
        <begin position="45"/>
        <end position="66"/>
    </location>
</feature>
<dbReference type="GO" id="GO:0080115">
    <property type="term" value="F:myosin XI tail binding"/>
    <property type="evidence" value="ECO:0007669"/>
    <property type="project" value="UniProtKB-ARBA"/>
</dbReference>
<evidence type="ECO:0000256" key="3">
    <source>
        <dbReference type="ARBA" id="ARBA00022989"/>
    </source>
</evidence>
<dbReference type="PANTHER" id="PTHR31448:SF32">
    <property type="entry name" value="MYOSIN-BINDING PROTEIN 1"/>
    <property type="match status" value="1"/>
</dbReference>
<evidence type="ECO:0000256" key="1">
    <source>
        <dbReference type="ARBA" id="ARBA00004167"/>
    </source>
</evidence>
<organism evidence="9 10">
    <name type="scientific">Dendrobium thyrsiflorum</name>
    <name type="common">Pinecone-like raceme dendrobium</name>
    <name type="synonym">Orchid</name>
    <dbReference type="NCBI Taxonomy" id="117978"/>
    <lineage>
        <taxon>Eukaryota</taxon>
        <taxon>Viridiplantae</taxon>
        <taxon>Streptophyta</taxon>
        <taxon>Embryophyta</taxon>
        <taxon>Tracheophyta</taxon>
        <taxon>Spermatophyta</taxon>
        <taxon>Magnoliopsida</taxon>
        <taxon>Liliopsida</taxon>
        <taxon>Asparagales</taxon>
        <taxon>Orchidaceae</taxon>
        <taxon>Epidendroideae</taxon>
        <taxon>Malaxideae</taxon>
        <taxon>Dendrobiinae</taxon>
        <taxon>Dendrobium</taxon>
    </lineage>
</organism>
<gene>
    <name evidence="9" type="ORF">M5K25_018202</name>
</gene>
<evidence type="ECO:0000259" key="8">
    <source>
        <dbReference type="PROSITE" id="PS51775"/>
    </source>
</evidence>
<dbReference type="AlphaFoldDB" id="A0ABD0UHM9"/>
<comment type="caution">
    <text evidence="9">The sequence shown here is derived from an EMBL/GenBank/DDBJ whole genome shotgun (WGS) entry which is preliminary data.</text>
</comment>
<feature type="domain" description="GTD-binding" evidence="8">
    <location>
        <begin position="585"/>
        <end position="683"/>
    </location>
</feature>
<sequence>MFPKEKNELCLLARLARLAVAGHLRWRKREPISKLGNPILNAARIWGAWSLSFLCSLIWPSHIMAASPNKQKRGPSQFLTALSSAFSEWILIILLLIDAFFLFFASKIFRSCKLQTPCLLCSRFGYLFGDEKLGFYRDLVCDTHKLEISSLTFCHVHKKLVDAREICETCLLSFAKKNSTLETYKIFLSKLSMDLDDGNQIFNSCSDKIVKVMVPLLHKDHDAGSPLTRPCSCCSQHSRNKPYGYRESKNKPIFKKFDFHGSPLSSAKLHARAHLEDGLNKAKEVLSVRLADYKPGGQSFDIFSRFKYRELKSTSEPESEVPLSDDDDRTSMPRRTEDVKEKYFEQSLKSSSSITNAPETSLISDDIVLEKLIHPDPVISVVSASVLKSQHDEDGSCDKSFVESNVDSDHGLKEISWTHFEGRPILPKSSQIVTKSVPTGISNVKDLSEVDFLRTSCTSHVEINEPTELTDITSKADRIMIDSDQSLATDAKAAQPSPTFEIALTKESARIHEDLKQRLSQVLSPRWLQSPWNDIIHGARKDNERKLSHTLSFNGLPSIDKKPDAELSCTEFADGSFVSEIEGEVSVERLKKQIKIDQQSLSILYKELEEERNASAIAANQAMAMINKLQEEKATMQLEVMQYLRMMEEQTQYEQEALRNLNDQLTEREKEIQDLETELESCRKLMTEKVFQPLFDSDESEYSTTSTPHVVRPRRRRKHHLPSVMFQDSAWPPSSPIKENLLDFEDEREYIAECLKRLEKNVRLFSCADPSRLVEEDDEFEDDIYADDTKWPNLELQEGVAEDEGNKHNLYSQNIIEGNSGTPEINQMKEMIASEKHQSPHIKSLSPEENCIYPTHEAEYPVGEHEKYNSLNSACTKKMKSKTGKRNGGVALSDEIEHLNARLEALEADRDFLDRTINSLRDGKDGLQFVQEIATHLRELRKIGLTQRKDVFS</sequence>
<dbReference type="Proteomes" id="UP001552299">
    <property type="component" value="Unassembled WGS sequence"/>
</dbReference>
<evidence type="ECO:0000256" key="5">
    <source>
        <dbReference type="SAM" id="Coils"/>
    </source>
</evidence>